<dbReference type="InterPro" id="IPR036661">
    <property type="entry name" value="Luciferase-like_sf"/>
</dbReference>
<protein>
    <submittedName>
        <fullName evidence="3">Limonene 1,2-monooxygenase</fullName>
        <ecNumber evidence="3">1.14.13.107</ecNumber>
    </submittedName>
</protein>
<dbReference type="NCBIfam" id="TIGR03558">
    <property type="entry name" value="oxido_grp_1"/>
    <property type="match status" value="1"/>
</dbReference>
<dbReference type="Proteomes" id="UP000238823">
    <property type="component" value="Unassembled WGS sequence"/>
</dbReference>
<dbReference type="PANTHER" id="PTHR30137:SF20">
    <property type="entry name" value="N-ACETYL-S-ALKYLCYSTEINE MONOOXYGENASE"/>
    <property type="match status" value="1"/>
</dbReference>
<dbReference type="GO" id="GO:0005829">
    <property type="term" value="C:cytosol"/>
    <property type="evidence" value="ECO:0007669"/>
    <property type="project" value="TreeGrafter"/>
</dbReference>
<dbReference type="PANTHER" id="PTHR30137">
    <property type="entry name" value="LUCIFERASE-LIKE MONOOXYGENASE"/>
    <property type="match status" value="1"/>
</dbReference>
<dbReference type="EC" id="1.14.13.107" evidence="3"/>
<comment type="similarity">
    <text evidence="1">To bacterial alkanal monooxygenase alpha and beta chains.</text>
</comment>
<dbReference type="EMBL" id="PVNL01000051">
    <property type="protein sequence ID" value="PRQ07722.1"/>
    <property type="molecule type" value="Genomic_DNA"/>
</dbReference>
<sequence>MPRYRCGVLDQSPVAEGRGPAQAVAETVDLAIRAEQLGYARYWLAEHHATDSFAGPCPEILMAHVAAKTRSIRVGSGGVMMMHYSALKVAEQFNMLATLHPGRIDLGVGRAPGTDSQGARALCPNAAPPDLQQKLFETKLRDLGTYLHPADGGGAQKWLLGSGTESATLAARLGWGFCFAQFISGASGATVVDAYREAFVPSPWLARPRVAVGAFILVAEDDAEANRLISSTELWYLSLQQGRHVPFPAPEQALAYEWGPAAAAMRRQLRALRLHGGPQTVSRGLDRLALLYDTDEFLVVTITHDHAARVRSYELLAEIAQLDPPGA</sequence>
<dbReference type="RefSeq" id="WP_146157659.1">
    <property type="nucleotide sequence ID" value="NZ_PVNL01000051.1"/>
</dbReference>
<dbReference type="GO" id="GO:0052601">
    <property type="term" value="F:limonene 1,2-monooxygenase [NAD(P)H) activity"/>
    <property type="evidence" value="ECO:0007669"/>
    <property type="project" value="UniProtKB-EC"/>
</dbReference>
<keyword evidence="3" id="KW-0560">Oxidoreductase</keyword>
<dbReference type="SUPFAM" id="SSF51679">
    <property type="entry name" value="Bacterial luciferase-like"/>
    <property type="match status" value="1"/>
</dbReference>
<evidence type="ECO:0000313" key="3">
    <source>
        <dbReference type="EMBL" id="PRQ07722.1"/>
    </source>
</evidence>
<dbReference type="AlphaFoldDB" id="A0A2S9YRP4"/>
<dbReference type="OrthoDB" id="9780518at2"/>
<name>A0A2S9YRP4_9BACT</name>
<accession>A0A2S9YRP4</accession>
<dbReference type="InterPro" id="IPR050766">
    <property type="entry name" value="Bact_Lucif_Oxidored"/>
</dbReference>
<evidence type="ECO:0000313" key="4">
    <source>
        <dbReference type="Proteomes" id="UP000238823"/>
    </source>
</evidence>
<comment type="caution">
    <text evidence="3">The sequence shown here is derived from an EMBL/GenBank/DDBJ whole genome shotgun (WGS) entry which is preliminary data.</text>
</comment>
<dbReference type="InterPro" id="IPR011251">
    <property type="entry name" value="Luciferase-like_dom"/>
</dbReference>
<evidence type="ECO:0000259" key="2">
    <source>
        <dbReference type="Pfam" id="PF00296"/>
    </source>
</evidence>
<gene>
    <name evidence="3" type="primary">limB_1</name>
    <name evidence="3" type="ORF">ENSA7_27120</name>
</gene>
<organism evidence="3 4">
    <name type="scientific">Enhygromyxa salina</name>
    <dbReference type="NCBI Taxonomy" id="215803"/>
    <lineage>
        <taxon>Bacteria</taxon>
        <taxon>Pseudomonadati</taxon>
        <taxon>Myxococcota</taxon>
        <taxon>Polyangia</taxon>
        <taxon>Nannocystales</taxon>
        <taxon>Nannocystaceae</taxon>
        <taxon>Enhygromyxa</taxon>
    </lineage>
</organism>
<dbReference type="CDD" id="cd00347">
    <property type="entry name" value="Flavin_utilizing_monoxygenases"/>
    <property type="match status" value="1"/>
</dbReference>
<evidence type="ECO:0000256" key="1">
    <source>
        <dbReference type="ARBA" id="ARBA00007789"/>
    </source>
</evidence>
<dbReference type="Pfam" id="PF00296">
    <property type="entry name" value="Bac_luciferase"/>
    <property type="match status" value="1"/>
</dbReference>
<reference evidence="3 4" key="1">
    <citation type="submission" date="2018-03" db="EMBL/GenBank/DDBJ databases">
        <title>Draft Genome Sequences of the Obligatory Marine Myxobacteria Enhygromyxa salina SWB007.</title>
        <authorList>
            <person name="Poehlein A."/>
            <person name="Moghaddam J.A."/>
            <person name="Harms H."/>
            <person name="Alanjari M."/>
            <person name="Koenig G.M."/>
            <person name="Daniel R."/>
            <person name="Schaeberle T.F."/>
        </authorList>
    </citation>
    <scope>NUCLEOTIDE SEQUENCE [LARGE SCALE GENOMIC DNA]</scope>
    <source>
        <strain evidence="3 4">SWB007</strain>
    </source>
</reference>
<feature type="domain" description="Luciferase-like" evidence="2">
    <location>
        <begin position="7"/>
        <end position="288"/>
    </location>
</feature>
<proteinExistence type="predicted"/>
<keyword evidence="3" id="KW-0503">Monooxygenase</keyword>
<dbReference type="Gene3D" id="3.20.20.30">
    <property type="entry name" value="Luciferase-like domain"/>
    <property type="match status" value="1"/>
</dbReference>
<dbReference type="InterPro" id="IPR019949">
    <property type="entry name" value="CmoO-like"/>
</dbReference>